<feature type="chain" id="PRO_5009307825" evidence="2">
    <location>
        <begin position="19"/>
        <end position="183"/>
    </location>
</feature>
<keyword evidence="2" id="KW-0732">Signal</keyword>
<dbReference type="Pfam" id="PF00059">
    <property type="entry name" value="Lectin_C"/>
    <property type="match status" value="1"/>
</dbReference>
<feature type="domain" description="C-type lectin" evidence="3">
    <location>
        <begin position="28"/>
        <end position="144"/>
    </location>
</feature>
<protein>
    <submittedName>
        <fullName evidence="5">C-type lectin domain-containing protein</fullName>
    </submittedName>
</protein>
<dbReference type="InterPro" id="IPR001304">
    <property type="entry name" value="C-type_lectin-like"/>
</dbReference>
<feature type="compositionally biased region" description="Low complexity" evidence="1">
    <location>
        <begin position="155"/>
        <end position="183"/>
    </location>
</feature>
<dbReference type="InterPro" id="IPR016187">
    <property type="entry name" value="CTDL_fold"/>
</dbReference>
<dbReference type="SUPFAM" id="SSF56436">
    <property type="entry name" value="C-type lectin-like"/>
    <property type="match status" value="1"/>
</dbReference>
<dbReference type="PANTHER" id="PTHR23062:SF3">
    <property type="entry name" value="ANF_RECEPTOR DOMAIN-CONTAINING PROTEIN-RELATED"/>
    <property type="match status" value="1"/>
</dbReference>
<dbReference type="SMART" id="SM00034">
    <property type="entry name" value="CLECT"/>
    <property type="match status" value="1"/>
</dbReference>
<dbReference type="PROSITE" id="PS50041">
    <property type="entry name" value="C_TYPE_LECTIN_2"/>
    <property type="match status" value="1"/>
</dbReference>
<dbReference type="WBParaSite" id="Csp11.Scaffold629.g10623.t1">
    <property type="protein sequence ID" value="Csp11.Scaffold629.g10623.t1"/>
    <property type="gene ID" value="Csp11.Scaffold629.g10623"/>
</dbReference>
<accession>A0A1I7TQ02</accession>
<dbReference type="Proteomes" id="UP000095282">
    <property type="component" value="Unplaced"/>
</dbReference>
<evidence type="ECO:0000256" key="1">
    <source>
        <dbReference type="SAM" id="MobiDB-lite"/>
    </source>
</evidence>
<dbReference type="PANTHER" id="PTHR23062">
    <property type="entry name" value="HYPOTHETICAL PROTEIN C.ELEGANS"/>
    <property type="match status" value="1"/>
</dbReference>
<evidence type="ECO:0000259" key="3">
    <source>
        <dbReference type="PROSITE" id="PS50041"/>
    </source>
</evidence>
<dbReference type="PROSITE" id="PS51257">
    <property type="entry name" value="PROKAR_LIPOPROTEIN"/>
    <property type="match status" value="1"/>
</dbReference>
<feature type="region of interest" description="Disordered" evidence="1">
    <location>
        <begin position="154"/>
        <end position="183"/>
    </location>
</feature>
<feature type="signal peptide" evidence="2">
    <location>
        <begin position="1"/>
        <end position="18"/>
    </location>
</feature>
<dbReference type="CDD" id="cd00037">
    <property type="entry name" value="CLECT"/>
    <property type="match status" value="1"/>
</dbReference>
<evidence type="ECO:0000313" key="5">
    <source>
        <dbReference type="WBParaSite" id="Csp11.Scaffold629.g10623.t1"/>
    </source>
</evidence>
<dbReference type="AlphaFoldDB" id="A0A1I7TQ02"/>
<keyword evidence="4" id="KW-1185">Reference proteome</keyword>
<dbReference type="STRING" id="1561998.A0A1I7TQ02"/>
<organism evidence="4 5">
    <name type="scientific">Caenorhabditis tropicalis</name>
    <dbReference type="NCBI Taxonomy" id="1561998"/>
    <lineage>
        <taxon>Eukaryota</taxon>
        <taxon>Metazoa</taxon>
        <taxon>Ecdysozoa</taxon>
        <taxon>Nematoda</taxon>
        <taxon>Chromadorea</taxon>
        <taxon>Rhabditida</taxon>
        <taxon>Rhabditina</taxon>
        <taxon>Rhabditomorpha</taxon>
        <taxon>Rhabditoidea</taxon>
        <taxon>Rhabditidae</taxon>
        <taxon>Peloderinae</taxon>
        <taxon>Caenorhabditis</taxon>
    </lineage>
</organism>
<dbReference type="InterPro" id="IPR016186">
    <property type="entry name" value="C-type_lectin-like/link_sf"/>
</dbReference>
<reference evidence="5" key="1">
    <citation type="submission" date="2016-11" db="UniProtKB">
        <authorList>
            <consortium name="WormBaseParasite"/>
        </authorList>
    </citation>
    <scope>IDENTIFICATION</scope>
</reference>
<evidence type="ECO:0000313" key="4">
    <source>
        <dbReference type="Proteomes" id="UP000095282"/>
    </source>
</evidence>
<evidence type="ECO:0000256" key="2">
    <source>
        <dbReference type="SAM" id="SignalP"/>
    </source>
</evidence>
<dbReference type="eggNOG" id="KOG4297">
    <property type="taxonomic scope" value="Eukaryota"/>
</dbReference>
<sequence length="183" mass="19723">MISKSLLFLSTLVATACCACFDNGDKEIGGSCYKFVAQQLTFEDARNWCHYQNPVTSSYLAYVPNQFTSNFLASYARSAFGTNDGSFWIGLSRKTGGSWTWDSGNSVTYTNFGDQLGSNYVAESIVNAKWNTFGNNDKNFFVCGYDPAAPPTFAPLSPTPSGATGTTLPTTSPVPTTTGKLDL</sequence>
<proteinExistence type="predicted"/>
<dbReference type="Gene3D" id="3.10.100.10">
    <property type="entry name" value="Mannose-Binding Protein A, subunit A"/>
    <property type="match status" value="1"/>
</dbReference>
<name>A0A1I7TQ02_9PELO</name>
<dbReference type="GO" id="GO:0045087">
    <property type="term" value="P:innate immune response"/>
    <property type="evidence" value="ECO:0007669"/>
    <property type="project" value="TreeGrafter"/>
</dbReference>